<evidence type="ECO:0000313" key="1">
    <source>
        <dbReference type="EMBL" id="SFW91271.1"/>
    </source>
</evidence>
<accession>A0A1K1T4K2</accession>
<evidence type="ECO:0000313" key="2">
    <source>
        <dbReference type="Proteomes" id="UP000183788"/>
    </source>
</evidence>
<dbReference type="AlphaFoldDB" id="A0A1K1T4K2"/>
<gene>
    <name evidence="1" type="ORF">SAMN05661012_06758</name>
</gene>
<dbReference type="EMBL" id="FPIZ01000067">
    <property type="protein sequence ID" value="SFW91271.1"/>
    <property type="molecule type" value="Genomic_DNA"/>
</dbReference>
<name>A0A1K1T4K2_9BACT</name>
<reference evidence="1 2" key="1">
    <citation type="submission" date="2016-11" db="EMBL/GenBank/DDBJ databases">
        <authorList>
            <person name="Jaros S."/>
            <person name="Januszkiewicz K."/>
            <person name="Wedrychowicz H."/>
        </authorList>
    </citation>
    <scope>NUCLEOTIDE SEQUENCE [LARGE SCALE GENOMIC DNA]</scope>
    <source>
        <strain evidence="1 2">DSM 784</strain>
    </source>
</reference>
<organism evidence="1 2">
    <name type="scientific">Chitinophaga sancti</name>
    <dbReference type="NCBI Taxonomy" id="1004"/>
    <lineage>
        <taxon>Bacteria</taxon>
        <taxon>Pseudomonadati</taxon>
        <taxon>Bacteroidota</taxon>
        <taxon>Chitinophagia</taxon>
        <taxon>Chitinophagales</taxon>
        <taxon>Chitinophagaceae</taxon>
        <taxon>Chitinophaga</taxon>
    </lineage>
</organism>
<proteinExistence type="predicted"/>
<sequence length="50" mass="5503">MALSTSCSSSDQDIFALIQVLVIGRLPADAWLKFDQDFNLFAQWLLVGGT</sequence>
<dbReference type="Proteomes" id="UP000183788">
    <property type="component" value="Unassembled WGS sequence"/>
</dbReference>
<protein>
    <submittedName>
        <fullName evidence="1">Uncharacterized protein</fullName>
    </submittedName>
</protein>